<dbReference type="InterPro" id="IPR012768">
    <property type="entry name" value="Trehalose_TreZ"/>
</dbReference>
<dbReference type="OrthoDB" id="9800174at2"/>
<dbReference type="InterPro" id="IPR012811">
    <property type="entry name" value="TreS_maltokin_C_dom"/>
</dbReference>
<comment type="pathway">
    <text evidence="3">Glycan biosynthesis; trehalose biosynthesis.</text>
</comment>
<evidence type="ECO:0000256" key="14">
    <source>
        <dbReference type="RuleBase" id="RU361207"/>
    </source>
</evidence>
<evidence type="ECO:0000313" key="17">
    <source>
        <dbReference type="EMBL" id="KAA5611934.1"/>
    </source>
</evidence>
<dbReference type="GO" id="GO:0005737">
    <property type="term" value="C:cytoplasm"/>
    <property type="evidence" value="ECO:0007669"/>
    <property type="project" value="UniProtKB-SubCell"/>
</dbReference>
<dbReference type="InterPro" id="IPR006047">
    <property type="entry name" value="GH13_cat_dom"/>
</dbReference>
<dbReference type="Pfam" id="PF00128">
    <property type="entry name" value="Alpha-amylase"/>
    <property type="match status" value="1"/>
</dbReference>
<dbReference type="NCBIfam" id="TIGR00217">
    <property type="entry name" value="malQ"/>
    <property type="match status" value="1"/>
</dbReference>
<feature type="compositionally biased region" description="Polar residues" evidence="15">
    <location>
        <begin position="57"/>
        <end position="68"/>
    </location>
</feature>
<evidence type="ECO:0000256" key="9">
    <source>
        <dbReference type="ARBA" id="ARBA00022679"/>
    </source>
</evidence>
<dbReference type="EMBL" id="VWPK01000016">
    <property type="protein sequence ID" value="KAA5611934.1"/>
    <property type="molecule type" value="Genomic_DNA"/>
</dbReference>
<keyword evidence="10 17" id="KW-0378">Hydrolase</keyword>
<dbReference type="EC" id="2.4.1.25" evidence="14"/>
<dbReference type="InterPro" id="IPR017853">
    <property type="entry name" value="GH"/>
</dbReference>
<dbReference type="PANTHER" id="PTHR32438">
    <property type="entry name" value="4-ALPHA-GLUCANOTRANSFERASE DPE1, CHLOROPLASTIC/AMYLOPLASTIC"/>
    <property type="match status" value="1"/>
</dbReference>
<evidence type="ECO:0000256" key="6">
    <source>
        <dbReference type="ARBA" id="ARBA00020295"/>
    </source>
</evidence>
<dbReference type="SMART" id="SM00642">
    <property type="entry name" value="Aamy"/>
    <property type="match status" value="1"/>
</dbReference>
<dbReference type="InterPro" id="IPR014756">
    <property type="entry name" value="Ig_E-set"/>
</dbReference>
<dbReference type="Gene3D" id="3.90.1200.10">
    <property type="match status" value="1"/>
</dbReference>
<dbReference type="Gene3D" id="2.60.40.10">
    <property type="entry name" value="Immunoglobulins"/>
    <property type="match status" value="1"/>
</dbReference>
<dbReference type="Gene3D" id="1.10.10.760">
    <property type="entry name" value="E-set domains of sugar-utilizing enzymes"/>
    <property type="match status" value="1"/>
</dbReference>
<evidence type="ECO:0000256" key="8">
    <source>
        <dbReference type="ARBA" id="ARBA00022676"/>
    </source>
</evidence>
<evidence type="ECO:0000256" key="5">
    <source>
        <dbReference type="ARBA" id="ARBA00008061"/>
    </source>
</evidence>
<comment type="caution">
    <text evidence="17">The sequence shown here is derived from an EMBL/GenBank/DDBJ whole genome shotgun (WGS) entry which is preliminary data.</text>
</comment>
<comment type="similarity">
    <text evidence="4 14">Belongs to the disproportionating enzyme family.</text>
</comment>
<sequence length="1919" mass="208951">MAATFHQFAPAVDAGLSRNGAEVPGIHGERKNSGRSPERRGGLAVSSGPNQLGWCAVSSSSRSSTDKNATPAESWPSGLEAVAEAALPDFLLRQRWYPAKDAGRPAVTLATLVAFPSPRQPAALAIWRVTPPGQAPLLLFVPLALVPAGGGTDPAQVIAPAPASAPGGAAPAGVLVEAFSTDDFVRAWIGALVRGKGTARDRLRTGHTDRLAQAGLEPGGNWAVRRSHAEQSNTSIRIGEGAILKVIRKLEQGIHPELEVGRFLTGEAGFTATPALLGWAELDLPGATGSITLSVLQAFVPNQGDGWNWVLGRLGRAVAADEPASEQMLAETTAWLRRLGQRTAEMHRAFGIDSQDPAFRPHAVGPAERQGWTEAAQALARRVLDGLAADARQLAPPARDLAAALLGRRDELAAQLETVLRDAPAFARTRHHGDYHLGQVLVAGEDAIIIDFEGEPMRPLAERRAHHAPLRDVAGLLRSVAYAAAAAGRALPADLPEAQRTAALRRLDAWEAEASRAFFDAYLAAAQGTPGCPADLPAAARLVHFFMLERALYEIAYERANRPDWVAIPLRGVLALLDAAPVTRRHAMPFGAELQADGRVRFRLWAPAHKQIRLALDGAAETLALQAQDGGWHELVTDRARAGTRYRYVLPDGLHVPDPASRHQPNDVHGPSEVIDPAAHVWGDAAWKGRPWEEAVVYELHVGAFTPGGTFRAAIDRLDHLVALGVTAIEIMPVGDFPGLRNWGYDGVLPYAPDGSYGRPEDLKALVEAAHARGLMVLLDVVYNHFGPEGAYLHAIAPQAFTDRHKTPWGAAINTDGAEASPVRDFFIHNALYWIEEFHLDGLRLDAVHAILDDSPLHLLEDLARRVREAVPDRPVHLVLENEENQASRLVRDADGRPRWYTAQWNDDAHHVLHVAASGEAKGYYADYKGHTDRLGRALAEGFAFQGEVMPYRGHARGEPSAALPPGAFIAFIQNHDQVGNRAFGDRLTAFAPEAAVRAVASVYLLLPQVPMLFMGEEWAAAQPFPFFCDFSGDLAEAVRRGRREEFARFPEFQDPATRERIPDPTAEATFAAAKLRWEDLARAPHAGWLDWYRRVLALRHAEIVPLLTGIRAGGRYEIIGDGAVVVRWNLGESGTGAGGALVLAANLSPTPVEGFPVAAGKVLWQEGETGAEADGRFGPWAVRWAIEAAAESGSATLDELAGRMGIEPVFRDARGKTVRASAQTKRSLLAAMGVAADDEAQVRATLEALERADWQRPLPPVVVLDVTAGPLVVEIVLPPDTGQIIWHLALEDGSEIVAQVAFDRLDLVASCHVDGQALQRRRLVLPDDLPWGYHRFSFQPGQAATTLVVTPGRCWLPPGLAEGRRLWGIAAQLYLLRSATDWGIGDFGDLRSLVELTAARGADVIGLNPLHALFHDDPEHASPYSPASRLLLNVLNIDVLAVPELLDCPQTRELITSEAFRARVAACSARPLVDYAEVTALKFSVLEQLFHACRTAADPARWEGFTAFRRERGTVLERNCLFLALREYFAARDPALADWHCWPEEYRDPDSPTVARFAEANRERLDFLAWLQWLADTQLAAAAATASARGMAVGLYRDLAVGADRAGAETWVNAAAVVSGAQVGAPPDILNPAGQDWGVPPFNPRALREEGYRSFIELIRANMRHAGGLRIDHVMGLQHLYWVPRGRKPPDGAYVQYPLQDLVGILALESHRQRCLVVGEDLGTVPEGFREHMAAANILSYRVLYFEQDFTTGAFFPPAAYPGLALAVIGSHDLPTLRGWWTERDIEIREQLGLFPDPADASRQREARARDRTQLLQALRTEGLLPDEGEPDIPKLARAVHAFLARSPAVLAMAQIDDLTDEADPVNVPTTSEEHPNWRRRLSMTLEELAVRPRFIDIAEIFRAERGTPQPEDSSDHE</sequence>
<comment type="similarity">
    <text evidence="5">Belongs to the glycosyl hydrolase 13 family.</text>
</comment>
<dbReference type="NCBIfam" id="TIGR02457">
    <property type="entry name" value="TreS_Cterm"/>
    <property type="match status" value="1"/>
</dbReference>
<gene>
    <name evidence="17" type="primary">treZ</name>
    <name evidence="17" type="ORF">F1189_11765</name>
</gene>
<reference evidence="17 18" key="1">
    <citation type="submission" date="2019-09" db="EMBL/GenBank/DDBJ databases">
        <title>Genome sequence of Rhodovastum atsumiense, a diverse member of the Acetobacteraceae family of non-sulfur purple photosynthetic bacteria.</title>
        <authorList>
            <person name="Meyer T."/>
            <person name="Kyndt J."/>
        </authorList>
    </citation>
    <scope>NUCLEOTIDE SEQUENCE [LARGE SCALE GENOMIC DNA]</scope>
    <source>
        <strain evidence="17 18">DSM 21279</strain>
    </source>
</reference>
<keyword evidence="7" id="KW-0963">Cytoplasm</keyword>
<protein>
    <recommendedName>
        <fullName evidence="6 14">4-alpha-glucanotransferase</fullName>
        <ecNumber evidence="14">2.4.1.25</ecNumber>
    </recommendedName>
    <alternativeName>
        <fullName evidence="14">Amylomaltase</fullName>
    </alternativeName>
    <alternativeName>
        <fullName evidence="14">Disproportionating enzyme</fullName>
    </alternativeName>
</protein>
<evidence type="ECO:0000256" key="4">
    <source>
        <dbReference type="ARBA" id="ARBA00005684"/>
    </source>
</evidence>
<dbReference type="SUPFAM" id="SSF51445">
    <property type="entry name" value="(Trans)glycosidases"/>
    <property type="match status" value="2"/>
</dbReference>
<name>A0A5M6IUG8_9PROT</name>
<proteinExistence type="inferred from homology"/>
<keyword evidence="12" id="KW-0326">Glycosidase</keyword>
<comment type="catalytic activity">
    <reaction evidence="13">
        <text>hydrolysis of (1-&gt;4)-alpha-D-glucosidic linkage in 4-alpha-D-[(1-&gt;4)-alpha-D-glucanosyl]n trehalose to yield trehalose and (1-&gt;4)-alpha-D-glucan.</text>
        <dbReference type="EC" id="3.2.1.141"/>
    </reaction>
</comment>
<evidence type="ECO:0000256" key="2">
    <source>
        <dbReference type="ARBA" id="ARBA00004496"/>
    </source>
</evidence>
<dbReference type="InterPro" id="IPR003385">
    <property type="entry name" value="Glyco_hydro_77"/>
</dbReference>
<evidence type="ECO:0000256" key="11">
    <source>
        <dbReference type="ARBA" id="ARBA00023277"/>
    </source>
</evidence>
<dbReference type="InterPro" id="IPR048458">
    <property type="entry name" value="MalQ_N"/>
</dbReference>
<keyword evidence="11 14" id="KW-0119">Carbohydrate metabolism</keyword>
<keyword evidence="8 14" id="KW-0328">Glycosyltransferase</keyword>
<feature type="compositionally biased region" description="Basic and acidic residues" evidence="15">
    <location>
        <begin position="27"/>
        <end position="41"/>
    </location>
</feature>
<dbReference type="CDD" id="cd11325">
    <property type="entry name" value="AmyAc_GTHase"/>
    <property type="match status" value="1"/>
</dbReference>
<evidence type="ECO:0000313" key="18">
    <source>
        <dbReference type="Proteomes" id="UP000325255"/>
    </source>
</evidence>
<dbReference type="InterPro" id="IPR013783">
    <property type="entry name" value="Ig-like_fold"/>
</dbReference>
<dbReference type="InterPro" id="IPR011009">
    <property type="entry name" value="Kinase-like_dom_sf"/>
</dbReference>
<dbReference type="GO" id="GO:0033942">
    <property type="term" value="F:4-alpha-D-(1-&gt;4)-alpha-D-glucanotrehalose trehalohydrolase activity"/>
    <property type="evidence" value="ECO:0007669"/>
    <property type="project" value="UniProtKB-EC"/>
</dbReference>
<dbReference type="Proteomes" id="UP000325255">
    <property type="component" value="Unassembled WGS sequence"/>
</dbReference>
<dbReference type="Gene3D" id="3.20.20.80">
    <property type="entry name" value="Glycosidases"/>
    <property type="match status" value="2"/>
</dbReference>
<dbReference type="SUPFAM" id="SSF56112">
    <property type="entry name" value="Protein kinase-like (PK-like)"/>
    <property type="match status" value="1"/>
</dbReference>
<dbReference type="NCBIfam" id="TIGR02402">
    <property type="entry name" value="trehalose_TreZ"/>
    <property type="match status" value="1"/>
</dbReference>
<dbReference type="UniPathway" id="UPA00299"/>
<feature type="region of interest" description="Disordered" evidence="15">
    <location>
        <begin position="16"/>
        <end position="75"/>
    </location>
</feature>
<evidence type="ECO:0000256" key="7">
    <source>
        <dbReference type="ARBA" id="ARBA00022490"/>
    </source>
</evidence>
<evidence type="ECO:0000256" key="3">
    <source>
        <dbReference type="ARBA" id="ARBA00005199"/>
    </source>
</evidence>
<comment type="subcellular location">
    <subcellularLocation>
        <location evidence="2">Cytoplasm</location>
    </subcellularLocation>
</comment>
<dbReference type="GO" id="GO:0005992">
    <property type="term" value="P:trehalose biosynthetic process"/>
    <property type="evidence" value="ECO:0007669"/>
    <property type="project" value="UniProtKB-UniRule"/>
</dbReference>
<evidence type="ECO:0000256" key="1">
    <source>
        <dbReference type="ARBA" id="ARBA00000439"/>
    </source>
</evidence>
<dbReference type="Pfam" id="PF11941">
    <property type="entry name" value="DUF3459"/>
    <property type="match status" value="1"/>
</dbReference>
<evidence type="ECO:0000256" key="15">
    <source>
        <dbReference type="SAM" id="MobiDB-lite"/>
    </source>
</evidence>
<evidence type="ECO:0000259" key="16">
    <source>
        <dbReference type="SMART" id="SM00642"/>
    </source>
</evidence>
<feature type="domain" description="Glycosyl hydrolase family 13 catalytic" evidence="16">
    <location>
        <begin position="699"/>
        <end position="1100"/>
    </location>
</feature>
<comment type="catalytic activity">
    <reaction evidence="1 14">
        <text>Transfers a segment of a (1-&gt;4)-alpha-D-glucan to a new position in an acceptor, which may be glucose or a (1-&gt;4)-alpha-D-glucan.</text>
        <dbReference type="EC" id="2.4.1.25"/>
    </reaction>
</comment>
<keyword evidence="9 14" id="KW-0808">Transferase</keyword>
<dbReference type="InterPro" id="IPR044901">
    <property type="entry name" value="Trehalose_TreZ_E-set_sf"/>
</dbReference>
<keyword evidence="18" id="KW-1185">Reference proteome</keyword>
<dbReference type="InterPro" id="IPR022567">
    <property type="entry name" value="DUF3459"/>
</dbReference>
<accession>A0A5M6IUG8</accession>
<dbReference type="Pfam" id="PF21226">
    <property type="entry name" value="MalQ_N"/>
    <property type="match status" value="1"/>
</dbReference>
<dbReference type="SUPFAM" id="SSF81296">
    <property type="entry name" value="E set domains"/>
    <property type="match status" value="1"/>
</dbReference>
<evidence type="ECO:0000256" key="13">
    <source>
        <dbReference type="ARBA" id="ARBA00034013"/>
    </source>
</evidence>
<dbReference type="CDD" id="cd02853">
    <property type="entry name" value="E_set_MTHase_like_N"/>
    <property type="match status" value="1"/>
</dbReference>
<dbReference type="PANTHER" id="PTHR32438:SF5">
    <property type="entry name" value="4-ALPHA-GLUCANOTRANSFERASE DPE1, CHLOROPLASTIC_AMYLOPLASTIC"/>
    <property type="match status" value="1"/>
</dbReference>
<organism evidence="17 18">
    <name type="scientific">Rhodovastum atsumiense</name>
    <dbReference type="NCBI Taxonomy" id="504468"/>
    <lineage>
        <taxon>Bacteria</taxon>
        <taxon>Pseudomonadati</taxon>
        <taxon>Pseudomonadota</taxon>
        <taxon>Alphaproteobacteria</taxon>
        <taxon>Acetobacterales</taxon>
        <taxon>Acetobacteraceae</taxon>
        <taxon>Rhodovastum</taxon>
    </lineage>
</organism>
<dbReference type="GO" id="GO:0004134">
    <property type="term" value="F:4-alpha-glucanotransferase activity"/>
    <property type="evidence" value="ECO:0007669"/>
    <property type="project" value="UniProtKB-EC"/>
</dbReference>
<evidence type="ECO:0000256" key="12">
    <source>
        <dbReference type="ARBA" id="ARBA00023295"/>
    </source>
</evidence>
<dbReference type="Pfam" id="PF02446">
    <property type="entry name" value="Glyco_hydro_77"/>
    <property type="match status" value="1"/>
</dbReference>
<evidence type="ECO:0000256" key="10">
    <source>
        <dbReference type="ARBA" id="ARBA00022801"/>
    </source>
</evidence>